<dbReference type="GO" id="GO:0004721">
    <property type="term" value="F:phosphoprotein phosphatase activity"/>
    <property type="evidence" value="ECO:0007669"/>
    <property type="project" value="InterPro"/>
</dbReference>
<organism evidence="2 3">
    <name type="scientific">Aspergillus niger</name>
    <dbReference type="NCBI Taxonomy" id="5061"/>
    <lineage>
        <taxon>Eukaryota</taxon>
        <taxon>Fungi</taxon>
        <taxon>Dikarya</taxon>
        <taxon>Ascomycota</taxon>
        <taxon>Pezizomycotina</taxon>
        <taxon>Eurotiomycetes</taxon>
        <taxon>Eurotiomycetidae</taxon>
        <taxon>Eurotiales</taxon>
        <taxon>Aspergillaceae</taxon>
        <taxon>Aspergillus</taxon>
        <taxon>Aspergillus subgen. Circumdati</taxon>
    </lineage>
</organism>
<dbReference type="Proteomes" id="UP000068243">
    <property type="component" value="Unassembled WGS sequence"/>
</dbReference>
<dbReference type="InterPro" id="IPR016130">
    <property type="entry name" value="Tyr_Pase_AS"/>
</dbReference>
<dbReference type="InterPro" id="IPR000387">
    <property type="entry name" value="Tyr_Pase_dom"/>
</dbReference>
<name>A0A117E476_ASPNG</name>
<dbReference type="PROSITE" id="PS50056">
    <property type="entry name" value="TYR_PHOSPHATASE_2"/>
    <property type="match status" value="1"/>
</dbReference>
<dbReference type="PANTHER" id="PTHR31126:SF1">
    <property type="entry name" value="TYROSINE SPECIFIC PROTEIN PHOSPHATASES DOMAIN-CONTAINING PROTEIN"/>
    <property type="match status" value="1"/>
</dbReference>
<feature type="domain" description="Tyrosine specific protein phosphatases" evidence="1">
    <location>
        <begin position="123"/>
        <end position="191"/>
    </location>
</feature>
<dbReference type="InterPro" id="IPR026893">
    <property type="entry name" value="Tyr/Ser_Pase_IphP-type"/>
</dbReference>
<dbReference type="AlphaFoldDB" id="A0A117E476"/>
<gene>
    <name evidence="2" type="ORF">ABL_09287</name>
</gene>
<comment type="caution">
    <text evidence="2">The sequence shown here is derived from an EMBL/GenBank/DDBJ whole genome shotgun (WGS) entry which is preliminary data.</text>
</comment>
<dbReference type="PANTHER" id="PTHR31126">
    <property type="entry name" value="TYROSINE-PROTEIN PHOSPHATASE"/>
    <property type="match status" value="1"/>
</dbReference>
<evidence type="ECO:0000259" key="1">
    <source>
        <dbReference type="PROSITE" id="PS50056"/>
    </source>
</evidence>
<evidence type="ECO:0000313" key="3">
    <source>
        <dbReference type="Proteomes" id="UP000068243"/>
    </source>
</evidence>
<proteinExistence type="predicted"/>
<dbReference type="OrthoDB" id="449382at2759"/>
<evidence type="ECO:0000313" key="2">
    <source>
        <dbReference type="EMBL" id="GAQ46626.1"/>
    </source>
</evidence>
<dbReference type="Gene3D" id="3.90.190.10">
    <property type="entry name" value="Protein tyrosine phosphatase superfamily"/>
    <property type="match status" value="1"/>
</dbReference>
<dbReference type="Pfam" id="PF13350">
    <property type="entry name" value="Y_phosphatase3"/>
    <property type="match status" value="1"/>
</dbReference>
<sequence length="254" mass="28560">MSKSYQDLGLWNLRNVGGYQVSPDRRMRKDVIYRSANLDSIGHPGARILQSQLGIKTIFDLRSTVEHKMPKVLLDGAVVSLPAVANPDHETLQTYFEGISKSPAESVARLYIHTVNNSVKCFRAIFEYIRDNPSCPVLVHCELGKDRTGVFISLLLFVLGVCETDIIYNYTLSQDEIKDIIHERKAKLFKTAFMGGISVSPIALENHFKALPGSMKLFLSDLRETYRDGRAYLSSLGFSDVDYATIYNSLTENL</sequence>
<protein>
    <recommendedName>
        <fullName evidence="1">Tyrosine specific protein phosphatases domain-containing protein</fullName>
    </recommendedName>
</protein>
<dbReference type="OMA" id="HTIFDFR"/>
<accession>A0A117E476</accession>
<reference evidence="3" key="1">
    <citation type="journal article" date="2016" name="Genome Announc.">
        <title>Draft genome sequence of Aspergillus niger strain An76.</title>
        <authorList>
            <person name="Gong W."/>
            <person name="Cheng Z."/>
            <person name="Zhang H."/>
            <person name="Liu L."/>
            <person name="Gao P."/>
            <person name="Wang L."/>
        </authorList>
    </citation>
    <scope>NUCLEOTIDE SEQUENCE [LARGE SCALE GENOMIC DNA]</scope>
    <source>
        <strain evidence="3">An76</strain>
    </source>
</reference>
<dbReference type="InterPro" id="IPR029021">
    <property type="entry name" value="Prot-tyrosine_phosphatase-like"/>
</dbReference>
<dbReference type="EMBL" id="BCMY01000022">
    <property type="protein sequence ID" value="GAQ46626.1"/>
    <property type="molecule type" value="Genomic_DNA"/>
</dbReference>
<dbReference type="SUPFAM" id="SSF52799">
    <property type="entry name" value="(Phosphotyrosine protein) phosphatases II"/>
    <property type="match status" value="1"/>
</dbReference>
<dbReference type="PROSITE" id="PS00383">
    <property type="entry name" value="TYR_PHOSPHATASE_1"/>
    <property type="match status" value="1"/>
</dbReference>